<accession>A0AAU9E3Z2</accession>
<dbReference type="Pfam" id="PF00072">
    <property type="entry name" value="Response_reg"/>
    <property type="match status" value="1"/>
</dbReference>
<evidence type="ECO:0000256" key="7">
    <source>
        <dbReference type="PROSITE-ProRule" id="PRU00050"/>
    </source>
</evidence>
<name>A0AAU9E3Z2_9FIRM</name>
<dbReference type="PROSITE" id="PS50122">
    <property type="entry name" value="CHEB"/>
    <property type="match status" value="1"/>
</dbReference>
<dbReference type="InterPro" id="IPR001789">
    <property type="entry name" value="Sig_transdc_resp-reg_receiver"/>
</dbReference>
<dbReference type="SMART" id="SM00448">
    <property type="entry name" value="REC"/>
    <property type="match status" value="1"/>
</dbReference>
<evidence type="ECO:0000256" key="2">
    <source>
        <dbReference type="ARBA" id="ARBA00022500"/>
    </source>
</evidence>
<evidence type="ECO:0000256" key="6">
    <source>
        <dbReference type="HAMAP-Rule" id="MF_00099"/>
    </source>
</evidence>
<comment type="subcellular location">
    <subcellularLocation>
        <location evidence="6">Cytoplasm</location>
    </subcellularLocation>
</comment>
<comment type="domain">
    <text evidence="6">Contains a C-terminal catalytic domain, and an N-terminal region which modulates catalytic activity.</text>
</comment>
<evidence type="ECO:0000256" key="8">
    <source>
        <dbReference type="PROSITE-ProRule" id="PRU00169"/>
    </source>
</evidence>
<dbReference type="InterPro" id="IPR035909">
    <property type="entry name" value="CheB_C"/>
</dbReference>
<protein>
    <recommendedName>
        <fullName evidence="6">Protein-glutamate methylesterase/protein-glutamine glutaminase</fullName>
        <ecNumber evidence="6">3.1.1.61</ecNumber>
        <ecNumber evidence="6">3.5.1.44</ecNumber>
    </recommendedName>
</protein>
<dbReference type="Proteomes" id="UP001321786">
    <property type="component" value="Chromosome"/>
</dbReference>
<comment type="catalytic activity">
    <reaction evidence="6">
        <text>L-glutaminyl-[protein] + H2O = L-glutamyl-[protein] + NH4(+)</text>
        <dbReference type="Rhea" id="RHEA:16441"/>
        <dbReference type="Rhea" id="RHEA-COMP:10207"/>
        <dbReference type="Rhea" id="RHEA-COMP:10208"/>
        <dbReference type="ChEBI" id="CHEBI:15377"/>
        <dbReference type="ChEBI" id="CHEBI:28938"/>
        <dbReference type="ChEBI" id="CHEBI:29973"/>
        <dbReference type="ChEBI" id="CHEBI:30011"/>
        <dbReference type="EC" id="3.5.1.44"/>
    </reaction>
</comment>
<evidence type="ECO:0000256" key="5">
    <source>
        <dbReference type="ARBA" id="ARBA00048267"/>
    </source>
</evidence>
<evidence type="ECO:0000256" key="3">
    <source>
        <dbReference type="ARBA" id="ARBA00022801"/>
    </source>
</evidence>
<feature type="domain" description="CheB-type methylesterase" evidence="10">
    <location>
        <begin position="163"/>
        <end position="351"/>
    </location>
</feature>
<dbReference type="GO" id="GO:0000156">
    <property type="term" value="F:phosphorelay response regulator activity"/>
    <property type="evidence" value="ECO:0007669"/>
    <property type="project" value="InterPro"/>
</dbReference>
<dbReference type="PIRSF" id="PIRSF000876">
    <property type="entry name" value="RR_chemtxs_CheB"/>
    <property type="match status" value="1"/>
</dbReference>
<comment type="PTM">
    <text evidence="6">Phosphorylated by CheA. Phosphorylation of the N-terminal regulatory domain activates the methylesterase activity.</text>
</comment>
<evidence type="ECO:0000313" key="12">
    <source>
        <dbReference type="Proteomes" id="UP001321786"/>
    </source>
</evidence>
<dbReference type="PANTHER" id="PTHR42872:SF6">
    <property type="entry name" value="PROTEIN-GLUTAMATE METHYLESTERASE_PROTEIN-GLUTAMINE GLUTAMINASE"/>
    <property type="match status" value="1"/>
</dbReference>
<evidence type="ECO:0000256" key="4">
    <source>
        <dbReference type="ARBA" id="ARBA00024867"/>
    </source>
</evidence>
<keyword evidence="3 6" id="KW-0378">Hydrolase</keyword>
<comment type="function">
    <text evidence="4">May play the central regulatory role in sporulation. It may be an element of the effector pathway responsible for the activation of sporulation genes in response to nutritional stress. Spo0A may act in concert with spo0H (a sigma factor) to control the expression of some genes that are critical to the sporulation process.</text>
</comment>
<dbReference type="GO" id="GO:0050568">
    <property type="term" value="F:protein-glutamine glutaminase activity"/>
    <property type="evidence" value="ECO:0007669"/>
    <property type="project" value="UniProtKB-UniRule"/>
</dbReference>
<feature type="active site" evidence="6 7">
    <location>
        <position position="198"/>
    </location>
</feature>
<feature type="modified residue" description="4-aspartylphosphate" evidence="6 8">
    <location>
        <position position="55"/>
    </location>
</feature>
<dbReference type="GO" id="GO:0005737">
    <property type="term" value="C:cytoplasm"/>
    <property type="evidence" value="ECO:0007669"/>
    <property type="project" value="UniProtKB-SubCell"/>
</dbReference>
<dbReference type="EC" id="3.5.1.44" evidence="6"/>
<dbReference type="PROSITE" id="PS50110">
    <property type="entry name" value="RESPONSE_REGULATORY"/>
    <property type="match status" value="1"/>
</dbReference>
<keyword evidence="6 8" id="KW-0597">Phosphoprotein</keyword>
<dbReference type="InterPro" id="IPR000673">
    <property type="entry name" value="Sig_transdc_resp-reg_Me-estase"/>
</dbReference>
<proteinExistence type="inferred from homology"/>
<reference evidence="11 12" key="1">
    <citation type="submission" date="2023-08" db="EMBL/GenBank/DDBJ databases">
        <title>Helicovermis profunda gen. nov., sp. nov., a novel mesophilic, fermentative bacterium within the Bacillota from a deep-sea hydrothermal vent chimney.</title>
        <authorList>
            <person name="Miyazaki U."/>
            <person name="Mizutani D."/>
            <person name="Hashimoto Y."/>
            <person name="Tame A."/>
            <person name="Sawayama S."/>
            <person name="Miyazaki J."/>
            <person name="Takai K."/>
            <person name="Nakagawa S."/>
        </authorList>
    </citation>
    <scope>NUCLEOTIDE SEQUENCE [LARGE SCALE GENOMIC DNA]</scope>
    <source>
        <strain evidence="11 12">S502</strain>
    </source>
</reference>
<gene>
    <name evidence="6" type="primary">cheB</name>
    <name evidence="11" type="ORF">HLPR_16870</name>
</gene>
<dbReference type="RefSeq" id="WP_338534994.1">
    <property type="nucleotide sequence ID" value="NZ_AP028654.1"/>
</dbReference>
<sequence length="351" mass="38436">MKKKVLVVDDSAFMRKVISDLVNSFDKFEVITTAKNGKDAIDKIKNLLPDIVTMDVEMPEMDGITALKIIMKENPLPIIMLSSITKKGADATIKSLELGAIDFITKPSSIFKVNTEDTKKELLEKLEVASKIKYTKNSIYNKPIYKEKLQNLSSFARGSKNIEKIIAIGTSTGGPRALQSVVPNIPGDINASVLIVQHMPKGFTKSLADRLNSMSELEVKEAEDGDVLETGKAYLAPGDKHLRLKKSRSGFVISLEQTELVSGHRPSVDAMMNSIAELKIDNVIGVIMTGMGSDGAKGLEKVKKEKGFIIAQDEDSCVVFGMPKSTIERKVVDVVVPLDRIAKEIINAMEV</sequence>
<dbReference type="SUPFAM" id="SSF52738">
    <property type="entry name" value="Methylesterase CheB, C-terminal domain"/>
    <property type="match status" value="1"/>
</dbReference>
<feature type="active site" evidence="6 7">
    <location>
        <position position="294"/>
    </location>
</feature>
<dbReference type="NCBIfam" id="NF009206">
    <property type="entry name" value="PRK12555.1"/>
    <property type="match status" value="1"/>
</dbReference>
<dbReference type="CDD" id="cd17541">
    <property type="entry name" value="REC_CheB-like"/>
    <property type="match status" value="1"/>
</dbReference>
<keyword evidence="1 6" id="KW-0963">Cytoplasm</keyword>
<dbReference type="CDD" id="cd16432">
    <property type="entry name" value="CheB_Rec"/>
    <property type="match status" value="1"/>
</dbReference>
<dbReference type="KEGG" id="hprf:HLPR_16870"/>
<organism evidence="11 12">
    <name type="scientific">Helicovermis profundi</name>
    <dbReference type="NCBI Taxonomy" id="3065157"/>
    <lineage>
        <taxon>Bacteria</taxon>
        <taxon>Bacillati</taxon>
        <taxon>Bacillota</taxon>
        <taxon>Clostridia</taxon>
        <taxon>Helicovermis</taxon>
    </lineage>
</organism>
<dbReference type="InterPro" id="IPR011006">
    <property type="entry name" value="CheY-like_superfamily"/>
</dbReference>
<feature type="active site" evidence="6 7">
    <location>
        <position position="171"/>
    </location>
</feature>
<dbReference type="GO" id="GO:0006935">
    <property type="term" value="P:chemotaxis"/>
    <property type="evidence" value="ECO:0007669"/>
    <property type="project" value="UniProtKB-UniRule"/>
</dbReference>
<keyword evidence="12" id="KW-1185">Reference proteome</keyword>
<dbReference type="GO" id="GO:0008984">
    <property type="term" value="F:protein-glutamate methylesterase activity"/>
    <property type="evidence" value="ECO:0007669"/>
    <property type="project" value="UniProtKB-UniRule"/>
</dbReference>
<comment type="function">
    <text evidence="6">Involved in chemotaxis. Part of a chemotaxis signal transduction system that modulates chemotaxis in response to various stimuli. Catalyzes the demethylation of specific methylglutamate residues introduced into the chemoreceptors (methyl-accepting chemotaxis proteins or MCP) by CheR. Also mediates the irreversible deamidation of specific glutamine residues to glutamic acid.</text>
</comment>
<dbReference type="PANTHER" id="PTHR42872">
    <property type="entry name" value="PROTEIN-GLUTAMATE METHYLESTERASE/PROTEIN-GLUTAMINE GLUTAMINASE"/>
    <property type="match status" value="1"/>
</dbReference>
<keyword evidence="2 6" id="KW-0145">Chemotaxis</keyword>
<evidence type="ECO:0000256" key="1">
    <source>
        <dbReference type="ARBA" id="ARBA00022490"/>
    </source>
</evidence>
<dbReference type="HAMAP" id="MF_00099">
    <property type="entry name" value="CheB_chemtxs"/>
    <property type="match status" value="1"/>
</dbReference>
<comment type="catalytic activity">
    <reaction evidence="5 6">
        <text>[protein]-L-glutamate 5-O-methyl ester + H2O = L-glutamyl-[protein] + methanol + H(+)</text>
        <dbReference type="Rhea" id="RHEA:23236"/>
        <dbReference type="Rhea" id="RHEA-COMP:10208"/>
        <dbReference type="Rhea" id="RHEA-COMP:10311"/>
        <dbReference type="ChEBI" id="CHEBI:15377"/>
        <dbReference type="ChEBI" id="CHEBI:15378"/>
        <dbReference type="ChEBI" id="CHEBI:17790"/>
        <dbReference type="ChEBI" id="CHEBI:29973"/>
        <dbReference type="ChEBI" id="CHEBI:82795"/>
        <dbReference type="EC" id="3.1.1.61"/>
    </reaction>
</comment>
<comment type="similarity">
    <text evidence="6">Belongs to the CheB family.</text>
</comment>
<dbReference type="SUPFAM" id="SSF52172">
    <property type="entry name" value="CheY-like"/>
    <property type="match status" value="1"/>
</dbReference>
<evidence type="ECO:0000313" key="11">
    <source>
        <dbReference type="EMBL" id="BEP29356.1"/>
    </source>
</evidence>
<dbReference type="AlphaFoldDB" id="A0AAU9E3Z2"/>
<dbReference type="NCBIfam" id="NF001965">
    <property type="entry name" value="PRK00742.1"/>
    <property type="match status" value="1"/>
</dbReference>
<evidence type="ECO:0000259" key="9">
    <source>
        <dbReference type="PROSITE" id="PS50110"/>
    </source>
</evidence>
<dbReference type="Pfam" id="PF01339">
    <property type="entry name" value="CheB_methylest"/>
    <property type="match status" value="1"/>
</dbReference>
<dbReference type="Gene3D" id="3.40.50.2300">
    <property type="match status" value="1"/>
</dbReference>
<dbReference type="EMBL" id="AP028654">
    <property type="protein sequence ID" value="BEP29356.1"/>
    <property type="molecule type" value="Genomic_DNA"/>
</dbReference>
<dbReference type="InterPro" id="IPR008248">
    <property type="entry name" value="CheB-like"/>
</dbReference>
<evidence type="ECO:0000259" key="10">
    <source>
        <dbReference type="PROSITE" id="PS50122"/>
    </source>
</evidence>
<dbReference type="Gene3D" id="3.40.50.180">
    <property type="entry name" value="Methylesterase CheB, C-terminal domain"/>
    <property type="match status" value="1"/>
</dbReference>
<dbReference type="EC" id="3.1.1.61" evidence="6"/>
<feature type="domain" description="Response regulatory" evidence="9">
    <location>
        <begin position="4"/>
        <end position="121"/>
    </location>
</feature>